<dbReference type="EMBL" id="CP033893">
    <property type="protein sequence ID" value="QDL31282.1"/>
    <property type="molecule type" value="Genomic_DNA"/>
</dbReference>
<gene>
    <name evidence="1" type="ORF">EGO53_05585</name>
</gene>
<sequence>MSHEITLEQATEKARQAEIILLLLEAFPHRLAEDEAELITGLMSSLVGSAAAWLLEEQSIRDKKA</sequence>
<protein>
    <submittedName>
        <fullName evidence="1">Uncharacterized protein</fullName>
    </submittedName>
</protein>
<reference evidence="1 2" key="1">
    <citation type="submission" date="2018-11" db="EMBL/GenBank/DDBJ databases">
        <title>The first complete genome of Serratia liquefaciens isolated from metalophyte plant revel distinctness adaptive mechanisms in an extreme habitat.</title>
        <authorList>
            <person name="Caneschi W.L."/>
            <person name="Sanchez A.B."/>
            <person name="Felestrino E.B."/>
            <person name="Assis R.A.B."/>
            <person name="Lemes C.G.C."/>
            <person name="Cordeiro I.F."/>
            <person name="Fonseca N.P."/>
            <person name="Villa M."/>
            <person name="Vieira I.T."/>
            <person name="Moraes L.A."/>
            <person name="Kamino L.H.Y."/>
            <person name="do Carmo F."/>
            <person name="Garcia C.M."/>
            <person name="Almeida N.F."/>
            <person name="Silva R.S."/>
            <person name="Ferro J.A."/>
            <person name="Ferro M.I.T."/>
            <person name="Varani A.M."/>
            <person name="Ferreira R.M."/>
            <person name="dos Santos V.L."/>
            <person name="Silva U.C."/>
            <person name="Setubal J.C."/>
            <person name="Moreira L.M."/>
        </authorList>
    </citation>
    <scope>NUCLEOTIDE SEQUENCE [LARGE SCALE GENOMIC DNA]</scope>
    <source>
        <strain evidence="1 2">FG3</strain>
    </source>
</reference>
<dbReference type="Proteomes" id="UP000317572">
    <property type="component" value="Chromosome"/>
</dbReference>
<dbReference type="RefSeq" id="WP_142814868.1">
    <property type="nucleotide sequence ID" value="NZ_CP033893.1"/>
</dbReference>
<name>A0A515CSX8_SERLI</name>
<proteinExistence type="predicted"/>
<organism evidence="1 2">
    <name type="scientific">Serratia liquefaciens</name>
    <dbReference type="NCBI Taxonomy" id="614"/>
    <lineage>
        <taxon>Bacteria</taxon>
        <taxon>Pseudomonadati</taxon>
        <taxon>Pseudomonadota</taxon>
        <taxon>Gammaproteobacteria</taxon>
        <taxon>Enterobacterales</taxon>
        <taxon>Yersiniaceae</taxon>
        <taxon>Serratia</taxon>
    </lineage>
</organism>
<accession>A0A515CSX8</accession>
<evidence type="ECO:0000313" key="1">
    <source>
        <dbReference type="EMBL" id="QDL31282.1"/>
    </source>
</evidence>
<dbReference type="AlphaFoldDB" id="A0A515CSX8"/>
<evidence type="ECO:0000313" key="2">
    <source>
        <dbReference type="Proteomes" id="UP000317572"/>
    </source>
</evidence>